<organism evidence="1">
    <name type="scientific">Paramoeba aestuarina</name>
    <dbReference type="NCBI Taxonomy" id="180227"/>
    <lineage>
        <taxon>Eukaryota</taxon>
        <taxon>Amoebozoa</taxon>
        <taxon>Discosea</taxon>
        <taxon>Flabellinia</taxon>
        <taxon>Dactylopodida</taxon>
        <taxon>Paramoebidae</taxon>
        <taxon>Paramoeba</taxon>
    </lineage>
</organism>
<dbReference type="AlphaFoldDB" id="A0A7S4KJC4"/>
<name>A0A7S4KJC4_9EUKA</name>
<dbReference type="EMBL" id="HBKR01011348">
    <property type="protein sequence ID" value="CAE2296860.1"/>
    <property type="molecule type" value="Transcribed_RNA"/>
</dbReference>
<evidence type="ECO:0000313" key="1">
    <source>
        <dbReference type="EMBL" id="CAE2296860.1"/>
    </source>
</evidence>
<sequence length="109" mass="13075">MPFSRNKMGDFKINDHRLEYIQLRLDEVTGRPKLDDKKKDDGYQTEKSHRRFLKPFWDLEGCEGCDDGGWDNVFWFWEVFGTDVSIFPPKHKEGNKPSCITEERLQNFW</sequence>
<gene>
    <name evidence="1" type="ORF">NAES01612_LOCUS7551</name>
</gene>
<reference evidence="1" key="1">
    <citation type="submission" date="2021-01" db="EMBL/GenBank/DDBJ databases">
        <authorList>
            <person name="Corre E."/>
            <person name="Pelletier E."/>
            <person name="Niang G."/>
            <person name="Scheremetjew M."/>
            <person name="Finn R."/>
            <person name="Kale V."/>
            <person name="Holt S."/>
            <person name="Cochrane G."/>
            <person name="Meng A."/>
            <person name="Brown T."/>
            <person name="Cohen L."/>
        </authorList>
    </citation>
    <scope>NUCLEOTIDE SEQUENCE</scope>
    <source>
        <strain evidence="1">SoJaBio B1-5/56/2</strain>
    </source>
</reference>
<accession>A0A7S4KJC4</accession>
<protein>
    <submittedName>
        <fullName evidence="1">Uncharacterized protein</fullName>
    </submittedName>
</protein>
<proteinExistence type="predicted"/>